<dbReference type="GO" id="GO:0005886">
    <property type="term" value="C:plasma membrane"/>
    <property type="evidence" value="ECO:0007669"/>
    <property type="project" value="TreeGrafter"/>
</dbReference>
<dbReference type="InterPro" id="IPR029787">
    <property type="entry name" value="Nucleotide_cyclase"/>
</dbReference>
<evidence type="ECO:0000313" key="10">
    <source>
        <dbReference type="EMBL" id="CAB9506118.1"/>
    </source>
</evidence>
<feature type="compositionally biased region" description="Polar residues" evidence="7">
    <location>
        <begin position="379"/>
        <end position="394"/>
    </location>
</feature>
<feature type="domain" description="Guanylate cyclase" evidence="9">
    <location>
        <begin position="146"/>
        <end position="297"/>
    </location>
</feature>
<dbReference type="GO" id="GO:0007168">
    <property type="term" value="P:receptor guanylyl cyclase signaling pathway"/>
    <property type="evidence" value="ECO:0007669"/>
    <property type="project" value="TreeGrafter"/>
</dbReference>
<keyword evidence="6" id="KW-0456">Lyase</keyword>
<comment type="caution">
    <text evidence="10">The sequence shown here is derived from an EMBL/GenBank/DDBJ whole genome shotgun (WGS) entry which is preliminary data.</text>
</comment>
<dbReference type="Proteomes" id="UP001153069">
    <property type="component" value="Unassembled WGS sequence"/>
</dbReference>
<dbReference type="InterPro" id="IPR050401">
    <property type="entry name" value="Cyclic_nucleotide_synthase"/>
</dbReference>
<dbReference type="Gene3D" id="3.30.70.1230">
    <property type="entry name" value="Nucleotide cyclase"/>
    <property type="match status" value="1"/>
</dbReference>
<dbReference type="GO" id="GO:0035556">
    <property type="term" value="P:intracellular signal transduction"/>
    <property type="evidence" value="ECO:0007669"/>
    <property type="project" value="InterPro"/>
</dbReference>
<name>A0A9N8DN82_9STRA</name>
<evidence type="ECO:0000256" key="7">
    <source>
        <dbReference type="SAM" id="MobiDB-lite"/>
    </source>
</evidence>
<evidence type="ECO:0000256" key="6">
    <source>
        <dbReference type="ARBA" id="ARBA00023239"/>
    </source>
</evidence>
<keyword evidence="5 8" id="KW-0472">Membrane</keyword>
<organism evidence="10 11">
    <name type="scientific">Seminavis robusta</name>
    <dbReference type="NCBI Taxonomy" id="568900"/>
    <lineage>
        <taxon>Eukaryota</taxon>
        <taxon>Sar</taxon>
        <taxon>Stramenopiles</taxon>
        <taxon>Ochrophyta</taxon>
        <taxon>Bacillariophyta</taxon>
        <taxon>Bacillariophyceae</taxon>
        <taxon>Bacillariophycidae</taxon>
        <taxon>Naviculales</taxon>
        <taxon>Naviculaceae</taxon>
        <taxon>Seminavis</taxon>
    </lineage>
</organism>
<dbReference type="InterPro" id="IPR001054">
    <property type="entry name" value="A/G_cyclase"/>
</dbReference>
<dbReference type="PROSITE" id="PS50125">
    <property type="entry name" value="GUANYLATE_CYCLASE_2"/>
    <property type="match status" value="1"/>
</dbReference>
<dbReference type="OrthoDB" id="1890790at2759"/>
<dbReference type="GO" id="GO:0000166">
    <property type="term" value="F:nucleotide binding"/>
    <property type="evidence" value="ECO:0007669"/>
    <property type="project" value="UniProtKB-KW"/>
</dbReference>
<reference evidence="10" key="1">
    <citation type="submission" date="2020-06" db="EMBL/GenBank/DDBJ databases">
        <authorList>
            <consortium name="Plant Systems Biology data submission"/>
        </authorList>
    </citation>
    <scope>NUCLEOTIDE SEQUENCE</scope>
    <source>
        <strain evidence="10">D6</strain>
    </source>
</reference>
<comment type="subcellular location">
    <subcellularLocation>
        <location evidence="1">Membrane</location>
    </subcellularLocation>
</comment>
<evidence type="ECO:0000256" key="8">
    <source>
        <dbReference type="SAM" id="Phobius"/>
    </source>
</evidence>
<accession>A0A9N8DN82</accession>
<evidence type="ECO:0000259" key="9">
    <source>
        <dbReference type="PROSITE" id="PS50125"/>
    </source>
</evidence>
<evidence type="ECO:0000313" key="11">
    <source>
        <dbReference type="Proteomes" id="UP001153069"/>
    </source>
</evidence>
<dbReference type="CDD" id="cd07302">
    <property type="entry name" value="CHD"/>
    <property type="match status" value="1"/>
</dbReference>
<dbReference type="PANTHER" id="PTHR11920">
    <property type="entry name" value="GUANYLYL CYCLASE"/>
    <property type="match status" value="1"/>
</dbReference>
<keyword evidence="4 8" id="KW-1133">Transmembrane helix</keyword>
<proteinExistence type="predicted"/>
<evidence type="ECO:0000256" key="5">
    <source>
        <dbReference type="ARBA" id="ARBA00023136"/>
    </source>
</evidence>
<evidence type="ECO:0000256" key="1">
    <source>
        <dbReference type="ARBA" id="ARBA00004370"/>
    </source>
</evidence>
<keyword evidence="3" id="KW-0547">Nucleotide-binding</keyword>
<evidence type="ECO:0000256" key="4">
    <source>
        <dbReference type="ARBA" id="ARBA00022989"/>
    </source>
</evidence>
<feature type="transmembrane region" description="Helical" evidence="8">
    <location>
        <begin position="55"/>
        <end position="76"/>
    </location>
</feature>
<dbReference type="GO" id="GO:0004383">
    <property type="term" value="F:guanylate cyclase activity"/>
    <property type="evidence" value="ECO:0007669"/>
    <property type="project" value="TreeGrafter"/>
</dbReference>
<feature type="region of interest" description="Disordered" evidence="7">
    <location>
        <begin position="379"/>
        <end position="403"/>
    </location>
</feature>
<dbReference type="PANTHER" id="PTHR11920:SF335">
    <property type="entry name" value="GUANYLATE CYCLASE"/>
    <property type="match status" value="1"/>
</dbReference>
<dbReference type="EMBL" id="CAICTM010000254">
    <property type="protein sequence ID" value="CAB9506118.1"/>
    <property type="molecule type" value="Genomic_DNA"/>
</dbReference>
<dbReference type="GO" id="GO:0004016">
    <property type="term" value="F:adenylate cyclase activity"/>
    <property type="evidence" value="ECO:0007669"/>
    <property type="project" value="TreeGrafter"/>
</dbReference>
<keyword evidence="2 8" id="KW-0812">Transmembrane</keyword>
<gene>
    <name evidence="10" type="ORF">SEMRO_255_G100260.1</name>
</gene>
<dbReference type="AlphaFoldDB" id="A0A9N8DN82"/>
<dbReference type="SMART" id="SM00044">
    <property type="entry name" value="CYCc"/>
    <property type="match status" value="1"/>
</dbReference>
<protein>
    <submittedName>
        <fullName evidence="10">Receptor-type guanylate cyclase gcy</fullName>
    </submittedName>
</protein>
<dbReference type="Pfam" id="PF00211">
    <property type="entry name" value="Guanylate_cyc"/>
    <property type="match status" value="1"/>
</dbReference>
<sequence>MSKSDSSGDNNTTGTAAAAFRARMEDSDNSHLDTNYRVRVYPSQLFESTYRTDRAWLFSLSLAMVFVFTSSVFLVYDYCVERRQKIVVRSAEKSGAIVHSLFPEQVRERLYEESTTNMEQIGGGLEAHPCDHISPAANADLYPECTVFFCDIAGFTKWSSSRTPVEVFQLLETLYAAFDANAKRRKVFKIETIVDCYVAVTGLPKGQPGHALIMARFAIDCMKSAMELVYEDGELLDWYVPFLDLNPRLWFCLKYTCAHPTILIFNALLQVTAGVLRGGKQRFQIFGDTVNTASRMESNGVPNSIHVSESTAQLLKQAGKEHWLTPREDKITAKGKGEMQTYWVVASCDRSAALASTIGSMDMSVDRRIKSFASRSSQEQETLANVDPSNTSVTKEARFDDWM</sequence>
<evidence type="ECO:0000256" key="2">
    <source>
        <dbReference type="ARBA" id="ARBA00022692"/>
    </source>
</evidence>
<keyword evidence="11" id="KW-1185">Reference proteome</keyword>
<keyword evidence="10" id="KW-0675">Receptor</keyword>
<dbReference type="GO" id="GO:0001653">
    <property type="term" value="F:peptide receptor activity"/>
    <property type="evidence" value="ECO:0007669"/>
    <property type="project" value="TreeGrafter"/>
</dbReference>
<dbReference type="SUPFAM" id="SSF55073">
    <property type="entry name" value="Nucleotide cyclase"/>
    <property type="match status" value="1"/>
</dbReference>
<evidence type="ECO:0000256" key="3">
    <source>
        <dbReference type="ARBA" id="ARBA00022741"/>
    </source>
</evidence>